<sequence length="110" mass="12660">MKSTKPEIDYEFLPILHVYKDGHVERLLNIEFVPAASDNPIIGVSSKDITILQEPINIFACPYLPKLTTSTTQKFPLFFLVVEHSSRIRHCWGFSGSDSAFLRIFQSFRR</sequence>
<evidence type="ECO:0000313" key="1">
    <source>
        <dbReference type="EMBL" id="KAK0586232.1"/>
    </source>
</evidence>
<proteinExistence type="predicted"/>
<protein>
    <submittedName>
        <fullName evidence="1">Uncharacterized protein</fullName>
    </submittedName>
</protein>
<accession>A0AA39S8T2</accession>
<dbReference type="Proteomes" id="UP001168877">
    <property type="component" value="Unassembled WGS sequence"/>
</dbReference>
<evidence type="ECO:0000313" key="2">
    <source>
        <dbReference type="Proteomes" id="UP001168877"/>
    </source>
</evidence>
<reference evidence="1" key="2">
    <citation type="submission" date="2023-06" db="EMBL/GenBank/DDBJ databases">
        <authorList>
            <person name="Swenson N.G."/>
            <person name="Wegrzyn J.L."/>
            <person name="Mcevoy S.L."/>
        </authorList>
    </citation>
    <scope>NUCLEOTIDE SEQUENCE</scope>
    <source>
        <strain evidence="1">NS2018</strain>
        <tissue evidence="1">Leaf</tissue>
    </source>
</reference>
<dbReference type="EMBL" id="JAUESC010000382">
    <property type="protein sequence ID" value="KAK0586232.1"/>
    <property type="molecule type" value="Genomic_DNA"/>
</dbReference>
<dbReference type="AlphaFoldDB" id="A0AA39S8T2"/>
<name>A0AA39S8T2_ACESA</name>
<comment type="caution">
    <text evidence="1">The sequence shown here is derived from an EMBL/GenBank/DDBJ whole genome shotgun (WGS) entry which is preliminary data.</text>
</comment>
<gene>
    <name evidence="1" type="ORF">LWI29_003208</name>
</gene>
<keyword evidence="2" id="KW-1185">Reference proteome</keyword>
<reference evidence="1" key="1">
    <citation type="journal article" date="2022" name="Plant J.">
        <title>Strategies of tolerance reflected in two North American maple genomes.</title>
        <authorList>
            <person name="McEvoy S.L."/>
            <person name="Sezen U.U."/>
            <person name="Trouern-Trend A."/>
            <person name="McMahon S.M."/>
            <person name="Schaberg P.G."/>
            <person name="Yang J."/>
            <person name="Wegrzyn J.L."/>
            <person name="Swenson N.G."/>
        </authorList>
    </citation>
    <scope>NUCLEOTIDE SEQUENCE</scope>
    <source>
        <strain evidence="1">NS2018</strain>
    </source>
</reference>
<organism evidence="1 2">
    <name type="scientific">Acer saccharum</name>
    <name type="common">Sugar maple</name>
    <dbReference type="NCBI Taxonomy" id="4024"/>
    <lineage>
        <taxon>Eukaryota</taxon>
        <taxon>Viridiplantae</taxon>
        <taxon>Streptophyta</taxon>
        <taxon>Embryophyta</taxon>
        <taxon>Tracheophyta</taxon>
        <taxon>Spermatophyta</taxon>
        <taxon>Magnoliopsida</taxon>
        <taxon>eudicotyledons</taxon>
        <taxon>Gunneridae</taxon>
        <taxon>Pentapetalae</taxon>
        <taxon>rosids</taxon>
        <taxon>malvids</taxon>
        <taxon>Sapindales</taxon>
        <taxon>Sapindaceae</taxon>
        <taxon>Hippocastanoideae</taxon>
        <taxon>Acereae</taxon>
        <taxon>Acer</taxon>
    </lineage>
</organism>